<evidence type="ECO:0000256" key="3">
    <source>
        <dbReference type="ARBA" id="ARBA00022448"/>
    </source>
</evidence>
<comment type="similarity">
    <text evidence="2">Belongs to the MCU (TC 1.A.77) family.</text>
</comment>
<dbReference type="Pfam" id="PF04678">
    <property type="entry name" value="MCU"/>
    <property type="match status" value="1"/>
</dbReference>
<feature type="domain" description="Calcium uniporter protein C-terminal" evidence="11">
    <location>
        <begin position="5"/>
        <end position="116"/>
    </location>
</feature>
<evidence type="ECO:0000256" key="1">
    <source>
        <dbReference type="ARBA" id="ARBA00004141"/>
    </source>
</evidence>
<reference evidence="12 13" key="1">
    <citation type="journal article" date="2015" name="Proc. Natl. Acad. Sci. U.S.A.">
        <title>The resurrection genome of Boea hygrometrica: A blueprint for survival of dehydration.</title>
        <authorList>
            <person name="Xiao L."/>
            <person name="Yang G."/>
            <person name="Zhang L."/>
            <person name="Yang X."/>
            <person name="Zhao S."/>
            <person name="Ji Z."/>
            <person name="Zhou Q."/>
            <person name="Hu M."/>
            <person name="Wang Y."/>
            <person name="Chen M."/>
            <person name="Xu Y."/>
            <person name="Jin H."/>
            <person name="Xiao X."/>
            <person name="Hu G."/>
            <person name="Bao F."/>
            <person name="Hu Y."/>
            <person name="Wan P."/>
            <person name="Li L."/>
            <person name="Deng X."/>
            <person name="Kuang T."/>
            <person name="Xiang C."/>
            <person name="Zhu J.K."/>
            <person name="Oliver M.J."/>
            <person name="He Y."/>
        </authorList>
    </citation>
    <scope>NUCLEOTIDE SEQUENCE [LARGE SCALE GENOMIC DNA]</scope>
    <source>
        <strain evidence="13">cv. XS01</strain>
    </source>
</reference>
<dbReference type="InterPro" id="IPR039055">
    <property type="entry name" value="MCU_fam"/>
</dbReference>
<gene>
    <name evidence="12" type="ORF">F511_12625</name>
</gene>
<protein>
    <recommendedName>
        <fullName evidence="11">Calcium uniporter protein C-terminal domain-containing protein</fullName>
    </recommendedName>
</protein>
<dbReference type="PANTHER" id="PTHR13462:SF17">
    <property type="entry name" value="CALCIUM UNIPORTER PROTEIN 4, MITOCHONDRIAL"/>
    <property type="match status" value="1"/>
</dbReference>
<dbReference type="EMBL" id="KQ994494">
    <property type="protein sequence ID" value="KZV48075.1"/>
    <property type="molecule type" value="Genomic_DNA"/>
</dbReference>
<comment type="subcellular location">
    <subcellularLocation>
        <location evidence="1">Membrane</location>
        <topology evidence="1">Multi-pass membrane protein</topology>
    </subcellularLocation>
</comment>
<dbReference type="GO" id="GO:0051560">
    <property type="term" value="P:mitochondrial calcium ion homeostasis"/>
    <property type="evidence" value="ECO:0007669"/>
    <property type="project" value="InterPro"/>
</dbReference>
<keyword evidence="6" id="KW-0106">Calcium</keyword>
<dbReference type="InterPro" id="IPR006769">
    <property type="entry name" value="MCU_C"/>
</dbReference>
<keyword evidence="3" id="KW-0813">Transport</keyword>
<evidence type="ECO:0000256" key="6">
    <source>
        <dbReference type="ARBA" id="ARBA00022837"/>
    </source>
</evidence>
<dbReference type="AlphaFoldDB" id="A0A2Z7CNX6"/>
<keyword evidence="7 10" id="KW-1133">Transmembrane helix</keyword>
<evidence type="ECO:0000313" key="12">
    <source>
        <dbReference type="EMBL" id="KZV48075.1"/>
    </source>
</evidence>
<dbReference type="GO" id="GO:1990246">
    <property type="term" value="C:uniplex complex"/>
    <property type="evidence" value="ECO:0007669"/>
    <property type="project" value="TreeGrafter"/>
</dbReference>
<dbReference type="GO" id="GO:0005262">
    <property type="term" value="F:calcium channel activity"/>
    <property type="evidence" value="ECO:0007669"/>
    <property type="project" value="TreeGrafter"/>
</dbReference>
<dbReference type="PANTHER" id="PTHR13462">
    <property type="entry name" value="CALCIUM UNIPORTER PROTEIN, MITOCHONDRIAL"/>
    <property type="match status" value="1"/>
</dbReference>
<dbReference type="OrthoDB" id="278338at2759"/>
<keyword evidence="5 10" id="KW-0812">Transmembrane</keyword>
<evidence type="ECO:0000256" key="7">
    <source>
        <dbReference type="ARBA" id="ARBA00022989"/>
    </source>
</evidence>
<accession>A0A2Z7CNX6</accession>
<dbReference type="GO" id="GO:0015292">
    <property type="term" value="F:uniporter activity"/>
    <property type="evidence" value="ECO:0007669"/>
    <property type="project" value="TreeGrafter"/>
</dbReference>
<keyword evidence="13" id="KW-1185">Reference proteome</keyword>
<evidence type="ECO:0000256" key="5">
    <source>
        <dbReference type="ARBA" id="ARBA00022692"/>
    </source>
</evidence>
<evidence type="ECO:0000256" key="9">
    <source>
        <dbReference type="ARBA" id="ARBA00023136"/>
    </source>
</evidence>
<dbReference type="Proteomes" id="UP000250235">
    <property type="component" value="Unassembled WGS sequence"/>
</dbReference>
<keyword evidence="4" id="KW-0109">Calcium transport</keyword>
<evidence type="ECO:0000259" key="11">
    <source>
        <dbReference type="Pfam" id="PF04678"/>
    </source>
</evidence>
<evidence type="ECO:0000256" key="10">
    <source>
        <dbReference type="SAM" id="Phobius"/>
    </source>
</evidence>
<keyword evidence="8" id="KW-0406">Ion transport</keyword>
<evidence type="ECO:0000313" key="13">
    <source>
        <dbReference type="Proteomes" id="UP000250235"/>
    </source>
</evidence>
<keyword evidence="9 10" id="KW-0472">Membrane</keyword>
<sequence length="145" mass="17261">MPNDSRKEELDGLEVQKAQIDRKAEVLVRTELYSGLGFLVLQTLGLMRLTFWELSWDVMEPICFFLTSLQFALAYLFFMKTSIEPSFVGYFQRRFKVKQKKLMQINNFDVERYNHLRRVFYPSKSLTESQYRVHGMFSDHVPTRA</sequence>
<feature type="transmembrane region" description="Helical" evidence="10">
    <location>
        <begin position="32"/>
        <end position="52"/>
    </location>
</feature>
<evidence type="ECO:0000256" key="8">
    <source>
        <dbReference type="ARBA" id="ARBA00023065"/>
    </source>
</evidence>
<evidence type="ECO:0000256" key="2">
    <source>
        <dbReference type="ARBA" id="ARBA00005653"/>
    </source>
</evidence>
<organism evidence="12 13">
    <name type="scientific">Dorcoceras hygrometricum</name>
    <dbReference type="NCBI Taxonomy" id="472368"/>
    <lineage>
        <taxon>Eukaryota</taxon>
        <taxon>Viridiplantae</taxon>
        <taxon>Streptophyta</taxon>
        <taxon>Embryophyta</taxon>
        <taxon>Tracheophyta</taxon>
        <taxon>Spermatophyta</taxon>
        <taxon>Magnoliopsida</taxon>
        <taxon>eudicotyledons</taxon>
        <taxon>Gunneridae</taxon>
        <taxon>Pentapetalae</taxon>
        <taxon>asterids</taxon>
        <taxon>lamiids</taxon>
        <taxon>Lamiales</taxon>
        <taxon>Gesneriaceae</taxon>
        <taxon>Didymocarpoideae</taxon>
        <taxon>Trichosporeae</taxon>
        <taxon>Loxocarpinae</taxon>
        <taxon>Dorcoceras</taxon>
    </lineage>
</organism>
<evidence type="ECO:0000256" key="4">
    <source>
        <dbReference type="ARBA" id="ARBA00022568"/>
    </source>
</evidence>
<dbReference type="GO" id="GO:0036444">
    <property type="term" value="P:calcium import into the mitochondrion"/>
    <property type="evidence" value="ECO:0007669"/>
    <property type="project" value="TreeGrafter"/>
</dbReference>
<name>A0A2Z7CNX6_9LAMI</name>
<proteinExistence type="inferred from homology"/>